<organism evidence="3 4">
    <name type="scientific">Bradyrhizobium brasilense</name>
    <dbReference type="NCBI Taxonomy" id="1419277"/>
    <lineage>
        <taxon>Bacteria</taxon>
        <taxon>Pseudomonadati</taxon>
        <taxon>Pseudomonadota</taxon>
        <taxon>Alphaproteobacteria</taxon>
        <taxon>Hyphomicrobiales</taxon>
        <taxon>Nitrobacteraceae</taxon>
        <taxon>Bradyrhizobium</taxon>
    </lineage>
</organism>
<dbReference type="InterPro" id="IPR010642">
    <property type="entry name" value="Invasion_prot_B"/>
</dbReference>
<feature type="compositionally biased region" description="Gly residues" evidence="1">
    <location>
        <begin position="237"/>
        <end position="246"/>
    </location>
</feature>
<dbReference type="Pfam" id="PF06776">
    <property type="entry name" value="IalB"/>
    <property type="match status" value="1"/>
</dbReference>
<evidence type="ECO:0000256" key="1">
    <source>
        <dbReference type="SAM" id="MobiDB-lite"/>
    </source>
</evidence>
<evidence type="ECO:0000313" key="4">
    <source>
        <dbReference type="Proteomes" id="UP000199245"/>
    </source>
</evidence>
<protein>
    <submittedName>
        <fullName evidence="3">Invasion protein IalB, involved in pathogenesis</fullName>
    </submittedName>
</protein>
<evidence type="ECO:0000256" key="2">
    <source>
        <dbReference type="SAM" id="SignalP"/>
    </source>
</evidence>
<dbReference type="RefSeq" id="WP_092088153.1">
    <property type="nucleotide sequence ID" value="NZ_FMZW01000040.1"/>
</dbReference>
<reference evidence="3 4" key="1">
    <citation type="submission" date="2016-10" db="EMBL/GenBank/DDBJ databases">
        <authorList>
            <person name="de Groot N.N."/>
        </authorList>
    </citation>
    <scope>NUCLEOTIDE SEQUENCE [LARGE SCALE GENOMIC DNA]</scope>
    <source>
        <strain evidence="3 4">R5</strain>
    </source>
</reference>
<sequence length="246" mass="25926">MPRSRLPRVAAWLLPLALAGLSAAIASDPAPRPSSLTGAAPASIVSEPTKATSLGFEWASVFAPGKSAAAGDYTRTIRPFLDWIQVCDEVRNARRICYLETISHGDAARLDWRIALTKDGRSMALIMLPRDSSVEVGATVSFGGFTRVIKPLICDQALCAATFPADAALISLLGREDRATIVFERVGKPITIMASLRGLMLALTDLSQAVAPATPARPPAKPVARRTSTEAVAATPGAGGPWKGIR</sequence>
<accession>A0A1G7H354</accession>
<dbReference type="EMBL" id="FMZW01000040">
    <property type="protein sequence ID" value="SDE94785.1"/>
    <property type="molecule type" value="Genomic_DNA"/>
</dbReference>
<dbReference type="Gene3D" id="2.60.40.1880">
    <property type="entry name" value="Invasion associated locus B (IalB) protein"/>
    <property type="match status" value="1"/>
</dbReference>
<dbReference type="Proteomes" id="UP000199245">
    <property type="component" value="Unassembled WGS sequence"/>
</dbReference>
<keyword evidence="2" id="KW-0732">Signal</keyword>
<dbReference type="InterPro" id="IPR038696">
    <property type="entry name" value="IalB_sf"/>
</dbReference>
<proteinExistence type="predicted"/>
<feature type="region of interest" description="Disordered" evidence="1">
    <location>
        <begin position="213"/>
        <end position="246"/>
    </location>
</feature>
<feature type="chain" id="PRO_5011506413" evidence="2">
    <location>
        <begin position="27"/>
        <end position="246"/>
    </location>
</feature>
<feature type="signal peptide" evidence="2">
    <location>
        <begin position="1"/>
        <end position="26"/>
    </location>
</feature>
<name>A0A1G7H354_9BRAD</name>
<dbReference type="AlphaFoldDB" id="A0A1G7H354"/>
<evidence type="ECO:0000313" key="3">
    <source>
        <dbReference type="EMBL" id="SDE94785.1"/>
    </source>
</evidence>
<gene>
    <name evidence="3" type="ORF">SAMN05216337_104020</name>
</gene>